<dbReference type="AlphaFoldDB" id="X0K9A1"/>
<feature type="region of interest" description="Disordered" evidence="1">
    <location>
        <begin position="1"/>
        <end position="45"/>
    </location>
</feature>
<accession>X0K9A1</accession>
<proteinExistence type="predicted"/>
<protein>
    <submittedName>
        <fullName evidence="2">Uncharacterized protein</fullName>
    </submittedName>
</protein>
<reference evidence="2" key="2">
    <citation type="submission" date="2014-03" db="EMBL/GenBank/DDBJ databases">
        <title>The Genome Annotation of Fusarium oxysporum II5.</title>
        <authorList>
            <consortium name="The Broad Institute Genomics Platform"/>
            <person name="Ma L.-J."/>
            <person name="Corby-Kistler H."/>
            <person name="Broz K."/>
            <person name="Gale L.R."/>
            <person name="Jonkers W."/>
            <person name="O'Donnell K."/>
            <person name="Ploetz R."/>
            <person name="Steinberg C."/>
            <person name="Schwartz D.C."/>
            <person name="VanEtten H."/>
            <person name="Zhou S."/>
            <person name="Young S.K."/>
            <person name="Zeng Q."/>
            <person name="Gargeya S."/>
            <person name="Fitzgerald M."/>
            <person name="Abouelleil A."/>
            <person name="Alvarado L."/>
            <person name="Chapman S.B."/>
            <person name="Gainer-Dewar J."/>
            <person name="Goldberg J."/>
            <person name="Griggs A."/>
            <person name="Gujja S."/>
            <person name="Hansen M."/>
            <person name="Howarth C."/>
            <person name="Imamovic A."/>
            <person name="Ireland A."/>
            <person name="Larimer J."/>
            <person name="McCowan C."/>
            <person name="Murphy C."/>
            <person name="Pearson M."/>
            <person name="Poon T.W."/>
            <person name="Priest M."/>
            <person name="Roberts A."/>
            <person name="Saif S."/>
            <person name="Shea T."/>
            <person name="Sykes S."/>
            <person name="Wortman J."/>
            <person name="Nusbaum C."/>
            <person name="Birren B."/>
        </authorList>
    </citation>
    <scope>NUCLEOTIDE SEQUENCE</scope>
    <source>
        <strain evidence="2">54006</strain>
    </source>
</reference>
<dbReference type="EMBL" id="KK036129">
    <property type="protein sequence ID" value="EXL93585.1"/>
    <property type="molecule type" value="Genomic_DNA"/>
</dbReference>
<sequence>MRHQYATNFSIHPTLESDAKAQKTSITSPKMSAASGATPPGASASNVSTVAVAGSFLSSTQIRDGANQPSSYSINRYVYDTQARPVTDRLAQYMAVYSQNNPPQGR</sequence>
<name>X0K9A1_FUSO5</name>
<dbReference type="GeneID" id="42038606"/>
<dbReference type="RefSeq" id="XP_031055675.1">
    <property type="nucleotide sequence ID" value="XM_031214584.1"/>
</dbReference>
<feature type="compositionally biased region" description="Polar residues" evidence="1">
    <location>
        <begin position="1"/>
        <end position="11"/>
    </location>
</feature>
<dbReference type="RefSeq" id="XP_031055674.1">
    <property type="nucleotide sequence ID" value="XM_031214583.1"/>
</dbReference>
<evidence type="ECO:0000256" key="1">
    <source>
        <dbReference type="SAM" id="MobiDB-lite"/>
    </source>
</evidence>
<gene>
    <name evidence="2" type="ORF">FOIG_13431</name>
</gene>
<evidence type="ECO:0000313" key="2">
    <source>
        <dbReference type="EMBL" id="EXL93584.1"/>
    </source>
</evidence>
<dbReference type="HOGENOM" id="CLU_176439_0_0_1"/>
<dbReference type="EMBL" id="KK036129">
    <property type="protein sequence ID" value="EXL93584.1"/>
    <property type="molecule type" value="Genomic_DNA"/>
</dbReference>
<dbReference type="VEuPathDB" id="FungiDB:FOIG_13431"/>
<feature type="compositionally biased region" description="Low complexity" evidence="1">
    <location>
        <begin position="32"/>
        <end position="45"/>
    </location>
</feature>
<organism evidence="2">
    <name type="scientific">Fusarium odoratissimum (strain NRRL 54006)</name>
    <dbReference type="NCBI Taxonomy" id="1089451"/>
    <lineage>
        <taxon>Eukaryota</taxon>
        <taxon>Fungi</taxon>
        <taxon>Dikarya</taxon>
        <taxon>Ascomycota</taxon>
        <taxon>Pezizomycotina</taxon>
        <taxon>Sordariomycetes</taxon>
        <taxon>Hypocreomycetidae</taxon>
        <taxon>Hypocreales</taxon>
        <taxon>Nectriaceae</taxon>
        <taxon>Fusarium</taxon>
        <taxon>Fusarium oxysporum species complex</taxon>
        <taxon>Fusarium oxysporum f. sp. cubense (strain race 4)</taxon>
    </lineage>
</organism>
<reference evidence="2" key="1">
    <citation type="submission" date="2011-11" db="EMBL/GenBank/DDBJ databases">
        <title>The Genome Sequence of Fusarium oxysporum II5.</title>
        <authorList>
            <consortium name="The Broad Institute Genome Sequencing Platform"/>
            <person name="Ma L.-J."/>
            <person name="Gale L.R."/>
            <person name="Schwartz D.C."/>
            <person name="Zhou S."/>
            <person name="Corby-Kistler H."/>
            <person name="Young S.K."/>
            <person name="Zeng Q."/>
            <person name="Gargeya S."/>
            <person name="Fitzgerald M."/>
            <person name="Haas B."/>
            <person name="Abouelleil A."/>
            <person name="Alvarado L."/>
            <person name="Arachchi H.M."/>
            <person name="Berlin A."/>
            <person name="Brown A."/>
            <person name="Chapman S.B."/>
            <person name="Chen Z."/>
            <person name="Dunbar C."/>
            <person name="Freedman E."/>
            <person name="Gearin G."/>
            <person name="Goldberg J."/>
            <person name="Griggs A."/>
            <person name="Gujja S."/>
            <person name="Heiman D."/>
            <person name="Howarth C."/>
            <person name="Larson L."/>
            <person name="Lui A."/>
            <person name="MacDonald P.J.P."/>
            <person name="Montmayeur A."/>
            <person name="Murphy C."/>
            <person name="Neiman D."/>
            <person name="Pearson M."/>
            <person name="Priest M."/>
            <person name="Roberts A."/>
            <person name="Saif S."/>
            <person name="Shea T."/>
            <person name="Shenoy N."/>
            <person name="Sisk P."/>
            <person name="Stolte C."/>
            <person name="Sykes S."/>
            <person name="Wortman J."/>
            <person name="Nusbaum C."/>
            <person name="Birren B."/>
        </authorList>
    </citation>
    <scope>NUCLEOTIDE SEQUENCE [LARGE SCALE GENOMIC DNA]</scope>
    <source>
        <strain evidence="2">54006</strain>
    </source>
</reference>
<dbReference type="Proteomes" id="UP000030685">
    <property type="component" value="Unassembled WGS sequence"/>
</dbReference>